<keyword evidence="5" id="KW-0564">Palmitate</keyword>
<proteinExistence type="inferred from homology"/>
<evidence type="ECO:0000256" key="7">
    <source>
        <dbReference type="SAM" id="SignalP"/>
    </source>
</evidence>
<feature type="signal peptide" evidence="7">
    <location>
        <begin position="1"/>
        <end position="21"/>
    </location>
</feature>
<dbReference type="RefSeq" id="WP_193502520.1">
    <property type="nucleotide sequence ID" value="NZ_JADCKC010000003.1"/>
</dbReference>
<gene>
    <name evidence="8" type="ORF">INF35_11410</name>
</gene>
<keyword evidence="3 7" id="KW-0732">Signal</keyword>
<evidence type="ECO:0000256" key="3">
    <source>
        <dbReference type="ARBA" id="ARBA00022729"/>
    </source>
</evidence>
<evidence type="ECO:0000256" key="2">
    <source>
        <dbReference type="ARBA" id="ARBA00008973"/>
    </source>
</evidence>
<dbReference type="Proteomes" id="UP000768567">
    <property type="component" value="Unassembled WGS sequence"/>
</dbReference>
<dbReference type="SUPFAM" id="SSF53850">
    <property type="entry name" value="Periplasmic binding protein-like II"/>
    <property type="match status" value="1"/>
</dbReference>
<reference evidence="8 9" key="1">
    <citation type="submission" date="2020-10" db="EMBL/GenBank/DDBJ databases">
        <title>ChiBAC.</title>
        <authorList>
            <person name="Zenner C."/>
            <person name="Hitch T.C.A."/>
            <person name="Clavel T."/>
        </authorList>
    </citation>
    <scope>NUCLEOTIDE SEQUENCE [LARGE SCALE GENOMIC DNA]</scope>
    <source>
        <strain evidence="8 9">DSM 109015</strain>
    </source>
</reference>
<comment type="similarity">
    <text evidence="2">Belongs to the NlpA lipoprotein family.</text>
</comment>
<sequence>MKKFISAALAAVLALSLAACGQGSSSSAASNSAADASQSSQAAASDETAADFTGDGFDESIDYASLDGTTIKVAASPTPHAEILAVAGDILAQAGIKLEVVEFTDYVQPNMVTESGEVDANYFQHQDYLNNFNEENGTHLVSVAEIHYEPLGLYPGKTKSIDELADGAKISVPNDTSNEARALQLLAAQGLIELDPDAGLTATKNDITSNPKNLEIVEMEAAQLPRTLADVDMAVINGNYATQAGFSSAKDALAAESADSEAAQIYPNVLVVKEGRENDPAILALAAALKSEAVRSFIDETYGGAVVPLF</sequence>
<comment type="subcellular location">
    <subcellularLocation>
        <location evidence="1">Membrane</location>
        <topology evidence="1">Lipid-anchor</topology>
    </subcellularLocation>
</comment>
<evidence type="ECO:0000256" key="5">
    <source>
        <dbReference type="ARBA" id="ARBA00023139"/>
    </source>
</evidence>
<dbReference type="Gene3D" id="3.40.190.10">
    <property type="entry name" value="Periplasmic binding protein-like II"/>
    <property type="match status" value="2"/>
</dbReference>
<evidence type="ECO:0000256" key="1">
    <source>
        <dbReference type="ARBA" id="ARBA00004635"/>
    </source>
</evidence>
<accession>A0ABR9R6K4</accession>
<dbReference type="CDD" id="cd13597">
    <property type="entry name" value="PBP2_lipoprotein_Tp32"/>
    <property type="match status" value="1"/>
</dbReference>
<dbReference type="EMBL" id="JADCKC010000003">
    <property type="protein sequence ID" value="MBE5038395.1"/>
    <property type="molecule type" value="Genomic_DNA"/>
</dbReference>
<evidence type="ECO:0000313" key="8">
    <source>
        <dbReference type="EMBL" id="MBE5038395.1"/>
    </source>
</evidence>
<dbReference type="PROSITE" id="PS51257">
    <property type="entry name" value="PROKAR_LIPOPROTEIN"/>
    <property type="match status" value="1"/>
</dbReference>
<feature type="chain" id="PRO_5045951435" evidence="7">
    <location>
        <begin position="22"/>
        <end position="310"/>
    </location>
</feature>
<keyword evidence="9" id="KW-1185">Reference proteome</keyword>
<dbReference type="PANTHER" id="PTHR30429">
    <property type="entry name" value="D-METHIONINE-BINDING LIPOPROTEIN METQ"/>
    <property type="match status" value="1"/>
</dbReference>
<name>A0ABR9R6K4_9FIRM</name>
<evidence type="ECO:0000256" key="6">
    <source>
        <dbReference type="ARBA" id="ARBA00023288"/>
    </source>
</evidence>
<dbReference type="InterPro" id="IPR004872">
    <property type="entry name" value="Lipoprotein_NlpA"/>
</dbReference>
<keyword evidence="4" id="KW-0472">Membrane</keyword>
<keyword evidence="6" id="KW-0449">Lipoprotein</keyword>
<organism evidence="8 9">
    <name type="scientific">Gemmiger gallinarum</name>
    <dbReference type="NCBI Taxonomy" id="2779354"/>
    <lineage>
        <taxon>Bacteria</taxon>
        <taxon>Bacillati</taxon>
        <taxon>Bacillota</taxon>
        <taxon>Clostridia</taxon>
        <taxon>Eubacteriales</taxon>
        <taxon>Gemmiger</taxon>
    </lineage>
</organism>
<comment type="caution">
    <text evidence="8">The sequence shown here is derived from an EMBL/GenBank/DDBJ whole genome shotgun (WGS) entry which is preliminary data.</text>
</comment>
<evidence type="ECO:0000313" key="9">
    <source>
        <dbReference type="Proteomes" id="UP000768567"/>
    </source>
</evidence>
<dbReference type="Pfam" id="PF03180">
    <property type="entry name" value="Lipoprotein_9"/>
    <property type="match status" value="1"/>
</dbReference>
<dbReference type="PANTHER" id="PTHR30429:SF0">
    <property type="entry name" value="METHIONINE-BINDING LIPOPROTEIN METQ"/>
    <property type="match status" value="1"/>
</dbReference>
<evidence type="ECO:0000256" key="4">
    <source>
        <dbReference type="ARBA" id="ARBA00023136"/>
    </source>
</evidence>
<protein>
    <submittedName>
        <fullName evidence="8">MetQ/NlpA family ABC transporter substrate-binding protein</fullName>
    </submittedName>
</protein>